<feature type="non-terminal residue" evidence="1">
    <location>
        <position position="149"/>
    </location>
</feature>
<comment type="caution">
    <text evidence="1">The sequence shown here is derived from an EMBL/GenBank/DDBJ whole genome shotgun (WGS) entry which is preliminary data.</text>
</comment>
<dbReference type="EMBL" id="JAMKFB020000003">
    <property type="protein sequence ID" value="KAL0197190.1"/>
    <property type="molecule type" value="Genomic_DNA"/>
</dbReference>
<evidence type="ECO:0000313" key="1">
    <source>
        <dbReference type="EMBL" id="KAL0197190.1"/>
    </source>
</evidence>
<protein>
    <submittedName>
        <fullName evidence="1">Uncharacterized protein</fullName>
    </submittedName>
</protein>
<proteinExistence type="predicted"/>
<dbReference type="AlphaFoldDB" id="A0ABD0RF78"/>
<name>A0ABD0RF78_CIRMR</name>
<organism evidence="1 2">
    <name type="scientific">Cirrhinus mrigala</name>
    <name type="common">Mrigala</name>
    <dbReference type="NCBI Taxonomy" id="683832"/>
    <lineage>
        <taxon>Eukaryota</taxon>
        <taxon>Metazoa</taxon>
        <taxon>Chordata</taxon>
        <taxon>Craniata</taxon>
        <taxon>Vertebrata</taxon>
        <taxon>Euteleostomi</taxon>
        <taxon>Actinopterygii</taxon>
        <taxon>Neopterygii</taxon>
        <taxon>Teleostei</taxon>
        <taxon>Ostariophysi</taxon>
        <taxon>Cypriniformes</taxon>
        <taxon>Cyprinidae</taxon>
        <taxon>Labeoninae</taxon>
        <taxon>Labeonini</taxon>
        <taxon>Cirrhinus</taxon>
    </lineage>
</organism>
<accession>A0ABD0RF78</accession>
<dbReference type="Proteomes" id="UP001529510">
    <property type="component" value="Unassembled WGS sequence"/>
</dbReference>
<evidence type="ECO:0000313" key="2">
    <source>
        <dbReference type="Proteomes" id="UP001529510"/>
    </source>
</evidence>
<gene>
    <name evidence="1" type="ORF">M9458_005730</name>
</gene>
<reference evidence="1 2" key="1">
    <citation type="submission" date="2024-05" db="EMBL/GenBank/DDBJ databases">
        <title>Genome sequencing and assembly of Indian major carp, Cirrhinus mrigala (Hamilton, 1822).</title>
        <authorList>
            <person name="Mohindra V."/>
            <person name="Chowdhury L.M."/>
            <person name="Lal K."/>
            <person name="Jena J.K."/>
        </authorList>
    </citation>
    <scope>NUCLEOTIDE SEQUENCE [LARGE SCALE GENOMIC DNA]</scope>
    <source>
        <strain evidence="1">CM1030</strain>
        <tissue evidence="1">Blood</tissue>
    </source>
</reference>
<keyword evidence="2" id="KW-1185">Reference proteome</keyword>
<sequence length="149" mass="15985">MPLCSTVSEKEEAESTLLVSVISPPVPVETHNPDPITMPIHMPLVNGTRPNDSYAVQDTRLDFDTDIIGDELDELLDRASPPESSLDIPTVDGPIPLPTSIAVSSSIQSSLLMPSHLSHSFLSMAPQCTVNLPAPYHKPISSFSLGLDT</sequence>
<feature type="non-terminal residue" evidence="1">
    <location>
        <position position="1"/>
    </location>
</feature>